<proteinExistence type="predicted"/>
<dbReference type="RefSeq" id="YP_009612301.1">
    <property type="nucleotide sequence ID" value="NC_042013.1"/>
</dbReference>
<name>A0A2L0V0U6_9CAUD</name>
<dbReference type="EMBL" id="MF403008">
    <property type="protein sequence ID" value="AUZ95395.1"/>
    <property type="molecule type" value="Genomic_DNA"/>
</dbReference>
<evidence type="ECO:0000313" key="1">
    <source>
        <dbReference type="EMBL" id="AUZ95395.1"/>
    </source>
</evidence>
<sequence length="102" mass="11553">MSIELGTLKAVKRYVELLESKNAKPVNNTVIENGDPTCLNHLLWMCKELEKKIVPYTGTGFSVDKFSRWVGFIQGILIAKGLTTVQAERDITRPWFNPVETD</sequence>
<dbReference type="Proteomes" id="UP000223025">
    <property type="component" value="Segment"/>
</dbReference>
<organism evidence="1 2">
    <name type="scientific">Agrobacterium phage Atu_ph07</name>
    <dbReference type="NCBI Taxonomy" id="2024264"/>
    <lineage>
        <taxon>Viruses</taxon>
        <taxon>Duplodnaviria</taxon>
        <taxon>Heunggongvirae</taxon>
        <taxon>Uroviricota</taxon>
        <taxon>Caudoviricetes</taxon>
        <taxon>Polybotosvirus</taxon>
        <taxon>Polybotosvirus Atuph07</taxon>
    </lineage>
</organism>
<reference evidence="1 2" key="1">
    <citation type="submission" date="2017-06" db="EMBL/GenBank/DDBJ databases">
        <authorList>
            <person name="Kim H.J."/>
            <person name="Triplett B.A."/>
        </authorList>
    </citation>
    <scope>NUCLEOTIDE SEQUENCE [LARGE SCALE GENOMIC DNA]</scope>
</reference>
<dbReference type="GeneID" id="40088639"/>
<keyword evidence="2" id="KW-1185">Reference proteome</keyword>
<accession>A0A2L0V0U6</accession>
<dbReference type="KEGG" id="vg:40088639"/>
<evidence type="ECO:0000313" key="2">
    <source>
        <dbReference type="Proteomes" id="UP000223025"/>
    </source>
</evidence>
<protein>
    <submittedName>
        <fullName evidence="1">Uncharacterized protein</fullName>
    </submittedName>
</protein>